<feature type="compositionally biased region" description="Low complexity" evidence="1">
    <location>
        <begin position="527"/>
        <end position="538"/>
    </location>
</feature>
<dbReference type="InterPro" id="IPR029055">
    <property type="entry name" value="Ntn_hydrolases_N"/>
</dbReference>
<dbReference type="AlphaFoldDB" id="U3PBM5"/>
<dbReference type="SUPFAM" id="SSF56235">
    <property type="entry name" value="N-terminal nucleophile aminohydrolases (Ntn hydrolases)"/>
    <property type="match status" value="1"/>
</dbReference>
<gene>
    <name evidence="2" type="ORF">O159_21640</name>
</gene>
<dbReference type="KEGG" id="lxy:O159_21640"/>
<proteinExistence type="predicted"/>
<feature type="compositionally biased region" description="Pro residues" evidence="1">
    <location>
        <begin position="516"/>
        <end position="526"/>
    </location>
</feature>
<dbReference type="EMBL" id="CP006734">
    <property type="protein sequence ID" value="AGW42142.1"/>
    <property type="molecule type" value="Genomic_DNA"/>
</dbReference>
<evidence type="ECO:0000313" key="2">
    <source>
        <dbReference type="EMBL" id="AGW42142.1"/>
    </source>
</evidence>
<dbReference type="eggNOG" id="COG0367">
    <property type="taxonomic scope" value="Bacteria"/>
</dbReference>
<protein>
    <recommendedName>
        <fullName evidence="4">Asparagine synthetase domain-containing protein</fullName>
    </recommendedName>
</protein>
<feature type="compositionally biased region" description="Basic and acidic residues" evidence="1">
    <location>
        <begin position="484"/>
        <end position="499"/>
    </location>
</feature>
<dbReference type="Proteomes" id="UP000016743">
    <property type="component" value="Chromosome"/>
</dbReference>
<dbReference type="STRING" id="1389489.O159_21640"/>
<feature type="compositionally biased region" description="Polar residues" evidence="1">
    <location>
        <begin position="441"/>
        <end position="464"/>
    </location>
</feature>
<evidence type="ECO:0000313" key="3">
    <source>
        <dbReference type="Proteomes" id="UP000016743"/>
    </source>
</evidence>
<accession>U3PBM5</accession>
<keyword evidence="3" id="KW-1185">Reference proteome</keyword>
<evidence type="ECO:0000256" key="1">
    <source>
        <dbReference type="SAM" id="MobiDB-lite"/>
    </source>
</evidence>
<dbReference type="HOGENOM" id="CLU_037844_0_0_11"/>
<dbReference type="SUPFAM" id="SSF52402">
    <property type="entry name" value="Adenine nucleotide alpha hydrolases-like"/>
    <property type="match status" value="1"/>
</dbReference>
<name>U3PBM5_LEIXC</name>
<dbReference type="Gene3D" id="3.60.20.10">
    <property type="entry name" value="Glutamine Phosphoribosylpyrophosphate, subunit 1, domain 1"/>
    <property type="match status" value="1"/>
</dbReference>
<reference evidence="2 3" key="1">
    <citation type="journal article" date="2013" name="Genome Announc.">
        <title>Complete Genome Sequence of Leifsonia xyli subsp. cynodontis Strain DSM46306, a Gram-Positive Bacterial Pathogen of Grasses.</title>
        <authorList>
            <person name="Monteiro-Vitorello C.B."/>
            <person name="Zerillo M.M."/>
            <person name="Van Sluys M.A."/>
            <person name="Camargo L.E."/>
            <person name="Kitajima J.P."/>
        </authorList>
    </citation>
    <scope>NUCLEOTIDE SEQUENCE [LARGE SCALE GENOMIC DNA]</scope>
    <source>
        <strain evidence="2 3">DSM 46306</strain>
    </source>
</reference>
<organism evidence="2 3">
    <name type="scientific">Leifsonia xyli subsp. cynodontis DSM 46306</name>
    <dbReference type="NCBI Taxonomy" id="1389489"/>
    <lineage>
        <taxon>Bacteria</taxon>
        <taxon>Bacillati</taxon>
        <taxon>Actinomycetota</taxon>
        <taxon>Actinomycetes</taxon>
        <taxon>Micrococcales</taxon>
        <taxon>Microbacteriaceae</taxon>
        <taxon>Leifsonia</taxon>
    </lineage>
</organism>
<feature type="region of interest" description="Disordered" evidence="1">
    <location>
        <begin position="423"/>
        <end position="538"/>
    </location>
</feature>
<sequence length="538" mass="59008">MNSLRFRRQFLITPDSTVDLDGWGRHRVAEHTVYAHPELSVTIHRAPGSSFVLLGFAIDPERPEQDDAAVLAEFAEAWSRSEGETFLHRLSGRFALFAFTGDDIVVYLDATGTRSVEYTWHEGRFHAASQAYLLAEVVPLRRGERARQFDGSVHKAADREHFLPAAMTLYDEVDRLVPNHRLNVARRRQERVWPVAPLPDRTLTAAEEFTAAHLTAAIGAASRRFPLSLPLTAGYDSRALIAAASRDVRSSMYRYTLLYRHLTRFSTDVAIAKTVAARLGVAHHLIDCRAEPDPGWRELYTGNTPMAHYDDWGVIAHGILNGHPADHVAVKGNASEVARTFYGGPDGPPATGSAADILALIPGWAEIPFIAASIEEWHRSAAPASAASGIALDDLFYWEHRCGSWQGQSQLEWDIAQVDVHAVQQPSPPGGRSWAFRPPNARTTGTRSCGRSSAPRTQRLSACPSTPAPRTAARWSSASNCVTAREESSAGSAHGDRRVTPGRPPRTARPRGRPRPVSPRSPPPPSASGRQRGTGVRR</sequence>
<evidence type="ECO:0008006" key="4">
    <source>
        <dbReference type="Google" id="ProtNLM"/>
    </source>
</evidence>